<evidence type="ECO:0000256" key="1">
    <source>
        <dbReference type="SAM" id="MobiDB-lite"/>
    </source>
</evidence>
<reference evidence="2" key="1">
    <citation type="journal article" date="2015" name="Nature">
        <title>Complex archaea that bridge the gap between prokaryotes and eukaryotes.</title>
        <authorList>
            <person name="Spang A."/>
            <person name="Saw J.H."/>
            <person name="Jorgensen S.L."/>
            <person name="Zaremba-Niedzwiedzka K."/>
            <person name="Martijn J."/>
            <person name="Lind A.E."/>
            <person name="van Eijk R."/>
            <person name="Schleper C."/>
            <person name="Guy L."/>
            <person name="Ettema T.J."/>
        </authorList>
    </citation>
    <scope>NUCLEOTIDE SEQUENCE</scope>
</reference>
<organism evidence="2">
    <name type="scientific">marine sediment metagenome</name>
    <dbReference type="NCBI Taxonomy" id="412755"/>
    <lineage>
        <taxon>unclassified sequences</taxon>
        <taxon>metagenomes</taxon>
        <taxon>ecological metagenomes</taxon>
    </lineage>
</organism>
<name>A0A0F9BN09_9ZZZZ</name>
<dbReference type="AlphaFoldDB" id="A0A0F9BN09"/>
<feature type="region of interest" description="Disordered" evidence="1">
    <location>
        <begin position="38"/>
        <end position="59"/>
    </location>
</feature>
<evidence type="ECO:0000313" key="2">
    <source>
        <dbReference type="EMBL" id="KKL23264.1"/>
    </source>
</evidence>
<sequence>MRASRDEFIEQSVQMAALAGWSSDLVEGYEAYLEKKVPHRKAEPETIREKPDDERGEPLFKAVEKVQKANEGKG</sequence>
<proteinExistence type="predicted"/>
<comment type="caution">
    <text evidence="2">The sequence shown here is derived from an EMBL/GenBank/DDBJ whole genome shotgun (WGS) entry which is preliminary data.</text>
</comment>
<gene>
    <name evidence="2" type="ORF">LCGC14_2427150</name>
</gene>
<accession>A0A0F9BN09</accession>
<dbReference type="EMBL" id="LAZR01037038">
    <property type="protein sequence ID" value="KKL23264.1"/>
    <property type="molecule type" value="Genomic_DNA"/>
</dbReference>
<protein>
    <submittedName>
        <fullName evidence="2">Uncharacterized protein</fullName>
    </submittedName>
</protein>